<dbReference type="EMBL" id="JAAQPH010000002">
    <property type="protein sequence ID" value="NIA67448.1"/>
    <property type="molecule type" value="Genomic_DNA"/>
</dbReference>
<dbReference type="Proteomes" id="UP000761264">
    <property type="component" value="Unassembled WGS sequence"/>
</dbReference>
<evidence type="ECO:0000313" key="4">
    <source>
        <dbReference type="Proteomes" id="UP000761264"/>
    </source>
</evidence>
<dbReference type="CDD" id="cd02423">
    <property type="entry name" value="Peptidase_C39G"/>
    <property type="match status" value="1"/>
</dbReference>
<dbReference type="GO" id="GO:0008233">
    <property type="term" value="F:peptidase activity"/>
    <property type="evidence" value="ECO:0007669"/>
    <property type="project" value="InterPro"/>
</dbReference>
<protein>
    <submittedName>
        <fullName evidence="3">C39 family peptidase</fullName>
    </submittedName>
</protein>
<dbReference type="GO" id="GO:0006508">
    <property type="term" value="P:proteolysis"/>
    <property type="evidence" value="ECO:0007669"/>
    <property type="project" value="InterPro"/>
</dbReference>
<reference evidence="3" key="1">
    <citation type="submission" date="2020-03" db="EMBL/GenBank/DDBJ databases">
        <title>Genome of Pelagibius litoralis DSM 21314T.</title>
        <authorList>
            <person name="Wang G."/>
        </authorList>
    </citation>
    <scope>NUCLEOTIDE SEQUENCE</scope>
    <source>
        <strain evidence="3">DSM 21314</strain>
    </source>
</reference>
<dbReference type="GO" id="GO:0005524">
    <property type="term" value="F:ATP binding"/>
    <property type="evidence" value="ECO:0007669"/>
    <property type="project" value="InterPro"/>
</dbReference>
<evidence type="ECO:0000259" key="2">
    <source>
        <dbReference type="PROSITE" id="PS50990"/>
    </source>
</evidence>
<dbReference type="AlphaFoldDB" id="A0A967C200"/>
<evidence type="ECO:0000313" key="3">
    <source>
        <dbReference type="EMBL" id="NIA67448.1"/>
    </source>
</evidence>
<keyword evidence="1" id="KW-0732">Signal</keyword>
<dbReference type="Gene3D" id="3.90.70.10">
    <property type="entry name" value="Cysteine proteinases"/>
    <property type="match status" value="1"/>
</dbReference>
<name>A0A967C200_9PROT</name>
<organism evidence="3 4">
    <name type="scientific">Pelagibius litoralis</name>
    <dbReference type="NCBI Taxonomy" id="374515"/>
    <lineage>
        <taxon>Bacteria</taxon>
        <taxon>Pseudomonadati</taxon>
        <taxon>Pseudomonadota</taxon>
        <taxon>Alphaproteobacteria</taxon>
        <taxon>Rhodospirillales</taxon>
        <taxon>Rhodovibrionaceae</taxon>
        <taxon>Pelagibius</taxon>
    </lineage>
</organism>
<dbReference type="GO" id="GO:0016020">
    <property type="term" value="C:membrane"/>
    <property type="evidence" value="ECO:0007669"/>
    <property type="project" value="InterPro"/>
</dbReference>
<proteinExistence type="predicted"/>
<accession>A0A967C200</accession>
<feature type="domain" description="Peptidase C39" evidence="2">
    <location>
        <begin position="64"/>
        <end position="194"/>
    </location>
</feature>
<evidence type="ECO:0000256" key="1">
    <source>
        <dbReference type="SAM" id="SignalP"/>
    </source>
</evidence>
<comment type="caution">
    <text evidence="3">The sequence shown here is derived from an EMBL/GenBank/DDBJ whole genome shotgun (WGS) entry which is preliminary data.</text>
</comment>
<feature type="signal peptide" evidence="1">
    <location>
        <begin position="1"/>
        <end position="26"/>
    </location>
</feature>
<dbReference type="PROSITE" id="PS50990">
    <property type="entry name" value="PEPTIDASE_C39"/>
    <property type="match status" value="1"/>
</dbReference>
<gene>
    <name evidence="3" type="ORF">HBA54_02475</name>
</gene>
<sequence length="242" mass="26335">MSSQLSLSNKAAAVFFAAAVTLSAMAPFSSARAADARFVSAGGMSFNLKVQSIKERKWHSVVRQERDFSCGSAAVATLLSYHYGRPTEEVEVFDAMFAVGDRQKIMAQGFSLLDMKRFLDARGYTADGFRVSLDKLAEVGVPAIVLLDLYGYKHFVVIKGVTAEHVLVGDPSRGIQRYKRTDFGKLLANDIVFVVRTQVEIAKANFNLVDDWSAHPSAPFGPAVSQSSLANITIYLPGTGTR</sequence>
<dbReference type="Pfam" id="PF03412">
    <property type="entry name" value="Peptidase_C39"/>
    <property type="match status" value="1"/>
</dbReference>
<dbReference type="InterPro" id="IPR005074">
    <property type="entry name" value="Peptidase_C39"/>
</dbReference>
<keyword evidence="4" id="KW-1185">Reference proteome</keyword>
<feature type="chain" id="PRO_5038065981" evidence="1">
    <location>
        <begin position="27"/>
        <end position="242"/>
    </location>
</feature>